<reference evidence="1 2" key="1">
    <citation type="journal article" date="2024" name="J Genomics">
        <title>Draft genome sequencing and assembly of Favolaschia claudopus CIRM-BRFM 2984 isolated from oak limbs.</title>
        <authorList>
            <person name="Navarro D."/>
            <person name="Drula E."/>
            <person name="Chaduli D."/>
            <person name="Cazenave R."/>
            <person name="Ahrendt S."/>
            <person name="Wang J."/>
            <person name="Lipzen A."/>
            <person name="Daum C."/>
            <person name="Barry K."/>
            <person name="Grigoriev I.V."/>
            <person name="Favel A."/>
            <person name="Rosso M.N."/>
            <person name="Martin F."/>
        </authorList>
    </citation>
    <scope>NUCLEOTIDE SEQUENCE [LARGE SCALE GENOMIC DNA]</scope>
    <source>
        <strain evidence="1 2">CIRM-BRFM 2984</strain>
    </source>
</reference>
<comment type="caution">
    <text evidence="1">The sequence shown here is derived from an EMBL/GenBank/DDBJ whole genome shotgun (WGS) entry which is preliminary data.</text>
</comment>
<evidence type="ECO:0000313" key="2">
    <source>
        <dbReference type="Proteomes" id="UP001362999"/>
    </source>
</evidence>
<evidence type="ECO:0000313" key="1">
    <source>
        <dbReference type="EMBL" id="KAK6966806.1"/>
    </source>
</evidence>
<organism evidence="1 2">
    <name type="scientific">Favolaschia claudopus</name>
    <dbReference type="NCBI Taxonomy" id="2862362"/>
    <lineage>
        <taxon>Eukaryota</taxon>
        <taxon>Fungi</taxon>
        <taxon>Dikarya</taxon>
        <taxon>Basidiomycota</taxon>
        <taxon>Agaricomycotina</taxon>
        <taxon>Agaricomycetes</taxon>
        <taxon>Agaricomycetidae</taxon>
        <taxon>Agaricales</taxon>
        <taxon>Marasmiineae</taxon>
        <taxon>Mycenaceae</taxon>
        <taxon>Favolaschia</taxon>
    </lineage>
</organism>
<dbReference type="EMBL" id="JAWWNJ010000255">
    <property type="protein sequence ID" value="KAK6966806.1"/>
    <property type="molecule type" value="Genomic_DNA"/>
</dbReference>
<dbReference type="AlphaFoldDB" id="A0AAV9Z0H7"/>
<dbReference type="Proteomes" id="UP001362999">
    <property type="component" value="Unassembled WGS sequence"/>
</dbReference>
<proteinExistence type="predicted"/>
<name>A0AAV9Z0H7_9AGAR</name>
<gene>
    <name evidence="1" type="ORF">R3P38DRAFT_3380868</name>
</gene>
<sequence length="237" mass="26023">MGGKLRDILSHDYEQAYRDAVRRSMPALTGVSLLAILAAAPESRRPPSPHLPRLFLAFSKFSPTANIDTHLPPCTDDNPFVSFAAPISTFRSPPSMTLSRTKKVEPMSSTQSQCYHFSIWTPIGRYRERECPKQRSRRMGSSDSAAQGGWGGCALVTCRKGERWMRTGRKRMLECLAEETAAHFLAPGLIGMKDSEGRGGDVGGLWEGARGAELAGGIRGVELGDLGFVDIFSRRTY</sequence>
<accession>A0AAV9Z0H7</accession>
<keyword evidence="2" id="KW-1185">Reference proteome</keyword>
<protein>
    <submittedName>
        <fullName evidence="1">Uncharacterized protein</fullName>
    </submittedName>
</protein>